<dbReference type="OrthoDB" id="8443315at2759"/>
<protein>
    <submittedName>
        <fullName evidence="2">Meiosis-specific kinetochore protein</fullName>
    </submittedName>
</protein>
<dbReference type="PANTHER" id="PTHR38006:SF1">
    <property type="entry name" value="MEIOSIS-SPECIFIC KINETOCHORE PROTEIN"/>
    <property type="match status" value="1"/>
</dbReference>
<keyword evidence="3" id="KW-1185">Reference proteome</keyword>
<accession>A0A8J5ZZJ3</accession>
<name>A0A8J5ZZJ3_GALPY</name>
<dbReference type="Proteomes" id="UP000700334">
    <property type="component" value="Unassembled WGS sequence"/>
</dbReference>
<sequence>MALWPRVYTRKKRAYERLCLTPTPHLGTPTKVEAPSGPDGRLPAHWKPILAGPKGSGKVHDLAKISEKAEQSRLRGSSSGPLSTQLRVSGEKSLQENSSSEETQDENISPLNESVTDNLQVDSSSSNSELVSGLSWQRDASTSLLSYSVTDSYIEYKSSEESLSSFPKPELFRGSDHLDWECPRLEEHMLYKNSTLLDTSKAVVIEKASQFLNLSAILELSDTDFQTMLSSHLKFKIPSSYQRHVFESNTGKSATKVLLPQPLEPVLIDLSPVKSTAFEELFPNISNYVNSDEIVPVSSLQENSSNKFPSSPSEICCIIRASPGTRQVKSKGIVLKKKYSPPKDIPQGTVI</sequence>
<evidence type="ECO:0000256" key="1">
    <source>
        <dbReference type="SAM" id="MobiDB-lite"/>
    </source>
</evidence>
<feature type="region of interest" description="Disordered" evidence="1">
    <location>
        <begin position="21"/>
        <end position="111"/>
    </location>
</feature>
<evidence type="ECO:0000313" key="3">
    <source>
        <dbReference type="Proteomes" id="UP000700334"/>
    </source>
</evidence>
<dbReference type="GO" id="GO:0045143">
    <property type="term" value="P:homologous chromosome segregation"/>
    <property type="evidence" value="ECO:0007669"/>
    <property type="project" value="TreeGrafter"/>
</dbReference>
<feature type="compositionally biased region" description="Polar residues" evidence="1">
    <location>
        <begin position="95"/>
        <end position="111"/>
    </location>
</feature>
<organism evidence="2 3">
    <name type="scientific">Galemys pyrenaicus</name>
    <name type="common">Iberian desman</name>
    <name type="synonym">Pyrenean desman</name>
    <dbReference type="NCBI Taxonomy" id="202257"/>
    <lineage>
        <taxon>Eukaryota</taxon>
        <taxon>Metazoa</taxon>
        <taxon>Chordata</taxon>
        <taxon>Craniata</taxon>
        <taxon>Vertebrata</taxon>
        <taxon>Euteleostomi</taxon>
        <taxon>Mammalia</taxon>
        <taxon>Eutheria</taxon>
        <taxon>Laurasiatheria</taxon>
        <taxon>Eulipotyphla</taxon>
        <taxon>Talpidae</taxon>
        <taxon>Galemys</taxon>
    </lineage>
</organism>
<feature type="compositionally biased region" description="Low complexity" evidence="1">
    <location>
        <begin position="74"/>
        <end position="83"/>
    </location>
</feature>
<comment type="caution">
    <text evidence="2">The sequence shown here is derived from an EMBL/GenBank/DDBJ whole genome shotgun (WGS) entry which is preliminary data.</text>
</comment>
<dbReference type="PANTHER" id="PTHR38006">
    <property type="entry name" value="MEIOSIS-SPECIFIC KINETOCHORE PROTEIN"/>
    <property type="match status" value="1"/>
</dbReference>
<dbReference type="GO" id="GO:0051754">
    <property type="term" value="P:meiotic sister chromatid cohesion, centromeric"/>
    <property type="evidence" value="ECO:0007669"/>
    <property type="project" value="InterPro"/>
</dbReference>
<dbReference type="AlphaFoldDB" id="A0A8J5ZZJ3"/>
<gene>
    <name evidence="2" type="ORF">J0S82_019351</name>
</gene>
<dbReference type="GO" id="GO:0010789">
    <property type="term" value="P:meiotic sister chromatid cohesion involved in meiosis I"/>
    <property type="evidence" value="ECO:0007669"/>
    <property type="project" value="TreeGrafter"/>
</dbReference>
<dbReference type="GO" id="GO:0016321">
    <property type="term" value="P:female meiosis chromosome segregation"/>
    <property type="evidence" value="ECO:0007669"/>
    <property type="project" value="TreeGrafter"/>
</dbReference>
<dbReference type="GO" id="GO:0007060">
    <property type="term" value="P:male meiosis chromosome segregation"/>
    <property type="evidence" value="ECO:0007669"/>
    <property type="project" value="TreeGrafter"/>
</dbReference>
<dbReference type="GO" id="GO:0000776">
    <property type="term" value="C:kinetochore"/>
    <property type="evidence" value="ECO:0007669"/>
    <property type="project" value="InterPro"/>
</dbReference>
<evidence type="ECO:0000313" key="2">
    <source>
        <dbReference type="EMBL" id="KAG8507805.1"/>
    </source>
</evidence>
<dbReference type="EMBL" id="JAGFMF010012090">
    <property type="protein sequence ID" value="KAG8507805.1"/>
    <property type="molecule type" value="Genomic_DNA"/>
</dbReference>
<feature type="compositionally biased region" description="Basic and acidic residues" evidence="1">
    <location>
        <begin position="58"/>
        <end position="73"/>
    </location>
</feature>
<reference evidence="2" key="1">
    <citation type="journal article" date="2021" name="Evol. Appl.">
        <title>The genome of the Pyrenean desman and the effects of bottlenecks and inbreeding on the genomic landscape of an endangered species.</title>
        <authorList>
            <person name="Escoda L."/>
            <person name="Castresana J."/>
        </authorList>
    </citation>
    <scope>NUCLEOTIDE SEQUENCE</scope>
    <source>
        <strain evidence="2">IBE-C5619</strain>
    </source>
</reference>
<proteinExistence type="predicted"/>
<dbReference type="InterPro" id="IPR034545">
    <property type="entry name" value="Meikin"/>
</dbReference>